<keyword evidence="2" id="KW-1185">Reference proteome</keyword>
<dbReference type="Proteomes" id="UP000521943">
    <property type="component" value="Unassembled WGS sequence"/>
</dbReference>
<comment type="caution">
    <text evidence="1">The sequence shown here is derived from an EMBL/GenBank/DDBJ whole genome shotgun (WGS) entry which is preliminary data.</text>
</comment>
<name>A0A8H6HAX7_9AGAR</name>
<proteinExistence type="predicted"/>
<sequence>MWMWAWRAGGGRILYLRGASSYFLQASSSHHPLYSRWGTTPEKRRWRRRVGDRRSCSCNSHLDRWRDCTCSSQVHCPLPHSVLHSLCFRSSA</sequence>
<dbReference type="AlphaFoldDB" id="A0A8H6HAX7"/>
<reference evidence="1 2" key="1">
    <citation type="submission" date="2020-07" db="EMBL/GenBank/DDBJ databases">
        <title>Comparative genomics of pyrophilous fungi reveals a link between fire events and developmental genes.</title>
        <authorList>
            <consortium name="DOE Joint Genome Institute"/>
            <person name="Steindorff A.S."/>
            <person name="Carver A."/>
            <person name="Calhoun S."/>
            <person name="Stillman K."/>
            <person name="Liu H."/>
            <person name="Lipzen A."/>
            <person name="Pangilinan J."/>
            <person name="Labutti K."/>
            <person name="Bruns T.D."/>
            <person name="Grigoriev I.V."/>
        </authorList>
    </citation>
    <scope>NUCLEOTIDE SEQUENCE [LARGE SCALE GENOMIC DNA]</scope>
    <source>
        <strain evidence="1 2">CBS 144469</strain>
    </source>
</reference>
<evidence type="ECO:0000313" key="2">
    <source>
        <dbReference type="Proteomes" id="UP000521943"/>
    </source>
</evidence>
<dbReference type="EMBL" id="JACGCI010000169">
    <property type="protein sequence ID" value="KAF6742777.1"/>
    <property type="molecule type" value="Genomic_DNA"/>
</dbReference>
<organism evidence="1 2">
    <name type="scientific">Ephemerocybe angulata</name>
    <dbReference type="NCBI Taxonomy" id="980116"/>
    <lineage>
        <taxon>Eukaryota</taxon>
        <taxon>Fungi</taxon>
        <taxon>Dikarya</taxon>
        <taxon>Basidiomycota</taxon>
        <taxon>Agaricomycotina</taxon>
        <taxon>Agaricomycetes</taxon>
        <taxon>Agaricomycetidae</taxon>
        <taxon>Agaricales</taxon>
        <taxon>Agaricineae</taxon>
        <taxon>Psathyrellaceae</taxon>
        <taxon>Ephemerocybe</taxon>
    </lineage>
</organism>
<gene>
    <name evidence="1" type="ORF">DFP72DRAFT_936909</name>
</gene>
<protein>
    <submittedName>
        <fullName evidence="1">Uncharacterized protein</fullName>
    </submittedName>
</protein>
<evidence type="ECO:0000313" key="1">
    <source>
        <dbReference type="EMBL" id="KAF6742777.1"/>
    </source>
</evidence>
<accession>A0A8H6HAX7</accession>